<evidence type="ECO:0000313" key="3">
    <source>
        <dbReference type="EMBL" id="HIS77485.1"/>
    </source>
</evidence>
<organism evidence="3 4">
    <name type="scientific">Candidatus Merdivicinus excrementipullorum</name>
    <dbReference type="NCBI Taxonomy" id="2840867"/>
    <lineage>
        <taxon>Bacteria</taxon>
        <taxon>Bacillati</taxon>
        <taxon>Bacillota</taxon>
        <taxon>Clostridia</taxon>
        <taxon>Eubacteriales</taxon>
        <taxon>Oscillospiraceae</taxon>
        <taxon>Oscillospiraceae incertae sedis</taxon>
        <taxon>Candidatus Merdivicinus</taxon>
    </lineage>
</organism>
<comment type="caution">
    <text evidence="3">The sequence shown here is derived from an EMBL/GenBank/DDBJ whole genome shotgun (WGS) entry which is preliminary data.</text>
</comment>
<proteinExistence type="predicted"/>
<feature type="compositionally biased region" description="Basic and acidic residues" evidence="1">
    <location>
        <begin position="27"/>
        <end position="44"/>
    </location>
</feature>
<protein>
    <submittedName>
        <fullName evidence="3">Stage II sporulation protein M</fullName>
    </submittedName>
</protein>
<evidence type="ECO:0000256" key="2">
    <source>
        <dbReference type="SAM" id="Phobius"/>
    </source>
</evidence>
<evidence type="ECO:0000313" key="4">
    <source>
        <dbReference type="Proteomes" id="UP000824002"/>
    </source>
</evidence>
<keyword evidence="2" id="KW-1133">Transmembrane helix</keyword>
<reference evidence="3" key="2">
    <citation type="journal article" date="2021" name="PeerJ">
        <title>Extensive microbial diversity within the chicken gut microbiome revealed by metagenomics and culture.</title>
        <authorList>
            <person name="Gilroy R."/>
            <person name="Ravi A."/>
            <person name="Getino M."/>
            <person name="Pursley I."/>
            <person name="Horton D.L."/>
            <person name="Alikhan N.F."/>
            <person name="Baker D."/>
            <person name="Gharbi K."/>
            <person name="Hall N."/>
            <person name="Watson M."/>
            <person name="Adriaenssens E.M."/>
            <person name="Foster-Nyarko E."/>
            <person name="Jarju S."/>
            <person name="Secka A."/>
            <person name="Antonio M."/>
            <person name="Oren A."/>
            <person name="Chaudhuri R.R."/>
            <person name="La Ragione R."/>
            <person name="Hildebrand F."/>
            <person name="Pallen M.J."/>
        </authorList>
    </citation>
    <scope>NUCLEOTIDE SEQUENCE</scope>
    <source>
        <strain evidence="3">CHK199-13235</strain>
    </source>
</reference>
<reference evidence="3" key="1">
    <citation type="submission" date="2020-10" db="EMBL/GenBank/DDBJ databases">
        <authorList>
            <person name="Gilroy R."/>
        </authorList>
    </citation>
    <scope>NUCLEOTIDE SEQUENCE</scope>
    <source>
        <strain evidence="3">CHK199-13235</strain>
    </source>
</reference>
<dbReference type="AlphaFoldDB" id="A0A9D1FQH5"/>
<feature type="region of interest" description="Disordered" evidence="1">
    <location>
        <begin position="1"/>
        <end position="49"/>
    </location>
</feature>
<dbReference type="EMBL" id="DVJP01000077">
    <property type="protein sequence ID" value="HIS77485.1"/>
    <property type="molecule type" value="Genomic_DNA"/>
</dbReference>
<feature type="transmembrane region" description="Helical" evidence="2">
    <location>
        <begin position="67"/>
        <end position="86"/>
    </location>
</feature>
<accession>A0A9D1FQH5</accession>
<keyword evidence="2" id="KW-0812">Transmembrane</keyword>
<feature type="transmembrane region" description="Helical" evidence="2">
    <location>
        <begin position="115"/>
        <end position="135"/>
    </location>
</feature>
<feature type="transmembrane region" description="Helical" evidence="2">
    <location>
        <begin position="142"/>
        <end position="163"/>
    </location>
</feature>
<keyword evidence="2" id="KW-0472">Membrane</keyword>
<evidence type="ECO:0000256" key="1">
    <source>
        <dbReference type="SAM" id="MobiDB-lite"/>
    </source>
</evidence>
<name>A0A9D1FQH5_9FIRM</name>
<feature type="transmembrane region" description="Helical" evidence="2">
    <location>
        <begin position="217"/>
        <end position="237"/>
    </location>
</feature>
<dbReference type="Proteomes" id="UP000824002">
    <property type="component" value="Unassembled WGS sequence"/>
</dbReference>
<gene>
    <name evidence="3" type="ORF">IAB51_11865</name>
</gene>
<sequence length="249" mass="26462">MEGNWTENRAVFAAQDRRKAEPVLSEKPAEKPPEPPGGEEKLPPKEPPVYVAAPAARPQKRPAGTMTTVLGVLFLAAIGYGAALAGSMGADTAGALEQITRGYLAGRAESSFWDIAFHAFLSSLMLAGGVFLCGFSAVGQPFSIFFLLFRGMGLGMSMAHFYLSFDGKGILLALLLLLPAGALSGYALLLGCRESVRLSNRFFRAMTRGEALSSRSFQVYGVKFAILLLMLAAAALLDAGCAELCEFLL</sequence>
<feature type="transmembrane region" description="Helical" evidence="2">
    <location>
        <begin position="169"/>
        <end position="196"/>
    </location>
</feature>